<evidence type="ECO:0008006" key="3">
    <source>
        <dbReference type="Google" id="ProtNLM"/>
    </source>
</evidence>
<evidence type="ECO:0000313" key="1">
    <source>
        <dbReference type="EMBL" id="SMF96884.1"/>
    </source>
</evidence>
<sequence>MTTLSLELPESLHRKMLELAHSDGISMHQFAATAIAEKISALTTQSYLEERAKRGSKEKFLQALSKVPNTEPEEFDRL</sequence>
<name>A0A1Y6D9K7_9GAMM</name>
<dbReference type="OrthoDB" id="428665at2"/>
<evidence type="ECO:0000313" key="2">
    <source>
        <dbReference type="Proteomes" id="UP000192923"/>
    </source>
</evidence>
<accession>A0A1Y6D9K7</accession>
<keyword evidence="2" id="KW-1185">Reference proteome</keyword>
<dbReference type="AlphaFoldDB" id="A0A1Y6D9K7"/>
<reference evidence="1 2" key="1">
    <citation type="submission" date="2016-12" db="EMBL/GenBank/DDBJ databases">
        <authorList>
            <person name="Song W.-J."/>
            <person name="Kurnit D.M."/>
        </authorList>
    </citation>
    <scope>NUCLEOTIDE SEQUENCE [LARGE SCALE GENOMIC DNA]</scope>
    <source>
        <strain evidence="1 2">175</strain>
    </source>
</reference>
<gene>
    <name evidence="1" type="ORF">SAMN02949497_4298</name>
</gene>
<dbReference type="Proteomes" id="UP000192923">
    <property type="component" value="Unassembled WGS sequence"/>
</dbReference>
<dbReference type="RefSeq" id="WP_085215732.1">
    <property type="nucleotide sequence ID" value="NZ_AP019783.1"/>
</dbReference>
<protein>
    <recommendedName>
        <fullName evidence="3">HicB family protein</fullName>
    </recommendedName>
</protein>
<organism evidence="1 2">
    <name type="scientific">Methylomagnum ishizawai</name>
    <dbReference type="NCBI Taxonomy" id="1760988"/>
    <lineage>
        <taxon>Bacteria</taxon>
        <taxon>Pseudomonadati</taxon>
        <taxon>Pseudomonadota</taxon>
        <taxon>Gammaproteobacteria</taxon>
        <taxon>Methylococcales</taxon>
        <taxon>Methylococcaceae</taxon>
        <taxon>Methylomagnum</taxon>
    </lineage>
</organism>
<dbReference type="STRING" id="1760988.SAMN02949497_4298"/>
<dbReference type="EMBL" id="FXAM01000001">
    <property type="protein sequence ID" value="SMF96884.1"/>
    <property type="molecule type" value="Genomic_DNA"/>
</dbReference>
<proteinExistence type="predicted"/>